<dbReference type="EMBL" id="CP054836">
    <property type="protein sequence ID" value="QKV19628.1"/>
    <property type="molecule type" value="Genomic_DNA"/>
</dbReference>
<dbReference type="InterPro" id="IPR001789">
    <property type="entry name" value="Sig_transdc_resp-reg_receiver"/>
</dbReference>
<accession>A0A6N1VFS0</accession>
<evidence type="ECO:0000256" key="5">
    <source>
        <dbReference type="PROSITE-ProRule" id="PRU01091"/>
    </source>
</evidence>
<dbReference type="SMART" id="SM00862">
    <property type="entry name" value="Trans_reg_C"/>
    <property type="match status" value="1"/>
</dbReference>
<evidence type="ECO:0000256" key="4">
    <source>
        <dbReference type="PROSITE-ProRule" id="PRU00169"/>
    </source>
</evidence>
<protein>
    <submittedName>
        <fullName evidence="8">Response regulator transcription factor</fullName>
    </submittedName>
</protein>
<feature type="domain" description="Response regulatory" evidence="6">
    <location>
        <begin position="1"/>
        <end position="116"/>
    </location>
</feature>
<gene>
    <name evidence="8" type="ORF">HTY61_14790</name>
</gene>
<evidence type="ECO:0000259" key="7">
    <source>
        <dbReference type="PROSITE" id="PS51755"/>
    </source>
</evidence>
<feature type="DNA-binding region" description="OmpR/PhoB-type" evidence="5">
    <location>
        <begin position="123"/>
        <end position="222"/>
    </location>
</feature>
<keyword evidence="3" id="KW-0804">Transcription</keyword>
<dbReference type="GO" id="GO:0006355">
    <property type="term" value="P:regulation of DNA-templated transcription"/>
    <property type="evidence" value="ECO:0007669"/>
    <property type="project" value="InterPro"/>
</dbReference>
<organism evidence="8 9">
    <name type="scientific">Oricola thermophila</name>
    <dbReference type="NCBI Taxonomy" id="2742145"/>
    <lineage>
        <taxon>Bacteria</taxon>
        <taxon>Pseudomonadati</taxon>
        <taxon>Pseudomonadota</taxon>
        <taxon>Alphaproteobacteria</taxon>
        <taxon>Hyphomicrobiales</taxon>
        <taxon>Ahrensiaceae</taxon>
        <taxon>Oricola</taxon>
    </lineage>
</organism>
<dbReference type="PANTHER" id="PTHR48111">
    <property type="entry name" value="REGULATOR OF RPOS"/>
    <property type="match status" value="1"/>
</dbReference>
<dbReference type="Gene3D" id="3.40.50.2300">
    <property type="match status" value="1"/>
</dbReference>
<sequence>MIIIVDDRDLVRQGFSGMFQRIGYPVYGVSGEELPGWLESICSNEIESIEAFLVGQTNIDFCPVAKIRSITKLPVIGVLEQNSLPDILQLFEAGADDVVRKPIHVREILARIAAIRRRREVTRTVFEYGRLRVYTDGRDPEIDGKCFPLPRRERRILEYLASNGERRATRSQIYNAVYGLFEQDVEECVIESHISKLRKKLRKVLGYEIIDSKRFLGYRLAIKVDQSSVGESDRDVEIASGSFGQDLQATLG</sequence>
<evidence type="ECO:0000256" key="2">
    <source>
        <dbReference type="ARBA" id="ARBA00023125"/>
    </source>
</evidence>
<evidence type="ECO:0000313" key="8">
    <source>
        <dbReference type="EMBL" id="QKV19628.1"/>
    </source>
</evidence>
<reference evidence="8 9" key="1">
    <citation type="submission" date="2020-06" db="EMBL/GenBank/DDBJ databases">
        <title>Oricola thermophila sp. nov. isolated from a tidal sediments.</title>
        <authorList>
            <person name="Kwon K.K."/>
            <person name="Yang S.-H."/>
            <person name="Park M.-J."/>
        </authorList>
    </citation>
    <scope>NUCLEOTIDE SEQUENCE [LARGE SCALE GENOMIC DNA]</scope>
    <source>
        <strain evidence="8 9">MEBiC13590</strain>
    </source>
</reference>
<dbReference type="GO" id="GO:0032993">
    <property type="term" value="C:protein-DNA complex"/>
    <property type="evidence" value="ECO:0007669"/>
    <property type="project" value="TreeGrafter"/>
</dbReference>
<keyword evidence="9" id="KW-1185">Reference proteome</keyword>
<dbReference type="Proteomes" id="UP000509367">
    <property type="component" value="Chromosome"/>
</dbReference>
<dbReference type="AlphaFoldDB" id="A0A6N1VFS0"/>
<name>A0A6N1VFS0_9HYPH</name>
<dbReference type="SUPFAM" id="SSF52172">
    <property type="entry name" value="CheY-like"/>
    <property type="match status" value="1"/>
</dbReference>
<dbReference type="InterPro" id="IPR011006">
    <property type="entry name" value="CheY-like_superfamily"/>
</dbReference>
<dbReference type="GO" id="GO:0000976">
    <property type="term" value="F:transcription cis-regulatory region binding"/>
    <property type="evidence" value="ECO:0007669"/>
    <property type="project" value="TreeGrafter"/>
</dbReference>
<dbReference type="RefSeq" id="WP_175277520.1">
    <property type="nucleotide sequence ID" value="NZ_CP054836.1"/>
</dbReference>
<evidence type="ECO:0000313" key="9">
    <source>
        <dbReference type="Proteomes" id="UP000509367"/>
    </source>
</evidence>
<evidence type="ECO:0000256" key="1">
    <source>
        <dbReference type="ARBA" id="ARBA00023015"/>
    </source>
</evidence>
<dbReference type="Pfam" id="PF00486">
    <property type="entry name" value="Trans_reg_C"/>
    <property type="match status" value="1"/>
</dbReference>
<proteinExistence type="predicted"/>
<dbReference type="KEGG" id="orm:HTY61_14790"/>
<comment type="caution">
    <text evidence="4">Lacks conserved residue(s) required for the propagation of feature annotation.</text>
</comment>
<dbReference type="InterPro" id="IPR036388">
    <property type="entry name" value="WH-like_DNA-bd_sf"/>
</dbReference>
<dbReference type="CDD" id="cd00383">
    <property type="entry name" value="trans_reg_C"/>
    <property type="match status" value="1"/>
</dbReference>
<dbReference type="InterPro" id="IPR001867">
    <property type="entry name" value="OmpR/PhoB-type_DNA-bd"/>
</dbReference>
<keyword evidence="2 5" id="KW-0238">DNA-binding</keyword>
<dbReference type="SUPFAM" id="SSF46894">
    <property type="entry name" value="C-terminal effector domain of the bipartite response regulators"/>
    <property type="match status" value="1"/>
</dbReference>
<dbReference type="PROSITE" id="PS50110">
    <property type="entry name" value="RESPONSE_REGULATORY"/>
    <property type="match status" value="1"/>
</dbReference>
<dbReference type="InterPro" id="IPR039420">
    <property type="entry name" value="WalR-like"/>
</dbReference>
<dbReference type="PROSITE" id="PS51755">
    <property type="entry name" value="OMPR_PHOB"/>
    <property type="match status" value="1"/>
</dbReference>
<feature type="domain" description="OmpR/PhoB-type" evidence="7">
    <location>
        <begin position="123"/>
        <end position="222"/>
    </location>
</feature>
<evidence type="ECO:0000259" key="6">
    <source>
        <dbReference type="PROSITE" id="PS50110"/>
    </source>
</evidence>
<evidence type="ECO:0000256" key="3">
    <source>
        <dbReference type="ARBA" id="ARBA00023163"/>
    </source>
</evidence>
<dbReference type="GO" id="GO:0005829">
    <property type="term" value="C:cytosol"/>
    <property type="evidence" value="ECO:0007669"/>
    <property type="project" value="TreeGrafter"/>
</dbReference>
<dbReference type="InterPro" id="IPR016032">
    <property type="entry name" value="Sig_transdc_resp-reg_C-effctor"/>
</dbReference>
<keyword evidence="1" id="KW-0805">Transcription regulation</keyword>
<dbReference type="PANTHER" id="PTHR48111:SF67">
    <property type="entry name" value="TRANSCRIPTIONAL REGULATORY PROTEIN TCTD"/>
    <property type="match status" value="1"/>
</dbReference>
<dbReference type="GO" id="GO:0000156">
    <property type="term" value="F:phosphorelay response regulator activity"/>
    <property type="evidence" value="ECO:0007669"/>
    <property type="project" value="TreeGrafter"/>
</dbReference>
<dbReference type="Gene3D" id="1.10.10.10">
    <property type="entry name" value="Winged helix-like DNA-binding domain superfamily/Winged helix DNA-binding domain"/>
    <property type="match status" value="1"/>
</dbReference>